<evidence type="ECO:0000256" key="1">
    <source>
        <dbReference type="ARBA" id="ARBA00004651"/>
    </source>
</evidence>
<evidence type="ECO:0000256" key="2">
    <source>
        <dbReference type="ARBA" id="ARBA00006679"/>
    </source>
</evidence>
<evidence type="ECO:0000256" key="7">
    <source>
        <dbReference type="SAM" id="Phobius"/>
    </source>
</evidence>
<dbReference type="Proteomes" id="UP001597343">
    <property type="component" value="Unassembled WGS sequence"/>
</dbReference>
<evidence type="ECO:0000313" key="8">
    <source>
        <dbReference type="EMBL" id="MFD2169833.1"/>
    </source>
</evidence>
<evidence type="ECO:0000256" key="4">
    <source>
        <dbReference type="ARBA" id="ARBA00022692"/>
    </source>
</evidence>
<reference evidence="9" key="1">
    <citation type="journal article" date="2019" name="Int. J. Syst. Evol. Microbiol.">
        <title>The Global Catalogue of Microorganisms (GCM) 10K type strain sequencing project: providing services to taxonomists for standard genome sequencing and annotation.</title>
        <authorList>
            <consortium name="The Broad Institute Genomics Platform"/>
            <consortium name="The Broad Institute Genome Sequencing Center for Infectious Disease"/>
            <person name="Wu L."/>
            <person name="Ma J."/>
        </authorList>
    </citation>
    <scope>NUCLEOTIDE SEQUENCE [LARGE SCALE GENOMIC DNA]</scope>
    <source>
        <strain evidence="9">CGMCC 1.13574</strain>
    </source>
</reference>
<dbReference type="Pfam" id="PF07681">
    <property type="entry name" value="DoxX"/>
    <property type="match status" value="1"/>
</dbReference>
<protein>
    <submittedName>
        <fullName evidence="8">DoxX family protein</fullName>
    </submittedName>
</protein>
<keyword evidence="4 7" id="KW-0812">Transmembrane</keyword>
<evidence type="ECO:0000313" key="9">
    <source>
        <dbReference type="Proteomes" id="UP001597343"/>
    </source>
</evidence>
<dbReference type="InterPro" id="IPR032808">
    <property type="entry name" value="DoxX"/>
</dbReference>
<feature type="transmembrane region" description="Helical" evidence="7">
    <location>
        <begin position="6"/>
        <end position="26"/>
    </location>
</feature>
<sequence>MKQQKALASTILRVVLGITMLAHGIIKMQSGLDNIGGWFSSIGIPSFMAYIIAYFEVIGGAALIIGLLTRYVSAAFVIMLLVALFKVKVAIGFTGDGQGAGWELDLALIAIAAYLTIRGSEGWSVDCLFGRARSAKSTN</sequence>
<keyword evidence="6 7" id="KW-0472">Membrane</keyword>
<evidence type="ECO:0000256" key="5">
    <source>
        <dbReference type="ARBA" id="ARBA00022989"/>
    </source>
</evidence>
<comment type="similarity">
    <text evidence="2">Belongs to the DoxX family.</text>
</comment>
<proteinExistence type="inferred from homology"/>
<keyword evidence="9" id="KW-1185">Reference proteome</keyword>
<dbReference type="PANTHER" id="PTHR33452:SF1">
    <property type="entry name" value="INNER MEMBRANE PROTEIN YPHA-RELATED"/>
    <property type="match status" value="1"/>
</dbReference>
<feature type="transmembrane region" description="Helical" evidence="7">
    <location>
        <begin position="61"/>
        <end position="85"/>
    </location>
</feature>
<keyword evidence="3" id="KW-1003">Cell membrane</keyword>
<dbReference type="InterPro" id="IPR051907">
    <property type="entry name" value="DoxX-like_oxidoreductase"/>
</dbReference>
<keyword evidence="5 7" id="KW-1133">Transmembrane helix</keyword>
<comment type="subcellular location">
    <subcellularLocation>
        <location evidence="1">Cell membrane</location>
        <topology evidence="1">Multi-pass membrane protein</topology>
    </subcellularLocation>
</comment>
<name>A0ABW4ZVR2_9BACL</name>
<accession>A0ABW4ZVR2</accession>
<dbReference type="EMBL" id="JBHUIO010000005">
    <property type="protein sequence ID" value="MFD2169833.1"/>
    <property type="molecule type" value="Genomic_DNA"/>
</dbReference>
<comment type="caution">
    <text evidence="8">The sequence shown here is derived from an EMBL/GenBank/DDBJ whole genome shotgun (WGS) entry which is preliminary data.</text>
</comment>
<organism evidence="8 9">
    <name type="scientific">Tumebacillus lipolyticus</name>
    <dbReference type="NCBI Taxonomy" id="1280370"/>
    <lineage>
        <taxon>Bacteria</taxon>
        <taxon>Bacillati</taxon>
        <taxon>Bacillota</taxon>
        <taxon>Bacilli</taxon>
        <taxon>Bacillales</taxon>
        <taxon>Alicyclobacillaceae</taxon>
        <taxon>Tumebacillus</taxon>
    </lineage>
</organism>
<dbReference type="RefSeq" id="WP_386045290.1">
    <property type="nucleotide sequence ID" value="NZ_JBHUIO010000005.1"/>
</dbReference>
<gene>
    <name evidence="8" type="ORF">ACFSOY_07475</name>
</gene>
<dbReference type="PANTHER" id="PTHR33452">
    <property type="entry name" value="OXIDOREDUCTASE CATD-RELATED"/>
    <property type="match status" value="1"/>
</dbReference>
<evidence type="ECO:0000256" key="6">
    <source>
        <dbReference type="ARBA" id="ARBA00023136"/>
    </source>
</evidence>
<evidence type="ECO:0000256" key="3">
    <source>
        <dbReference type="ARBA" id="ARBA00022475"/>
    </source>
</evidence>